<evidence type="ECO:0000313" key="1">
    <source>
        <dbReference type="EMBL" id="KLO04339.1"/>
    </source>
</evidence>
<organism evidence="1 2">
    <name type="scientific">Schizopora paradoxa</name>
    <dbReference type="NCBI Taxonomy" id="27342"/>
    <lineage>
        <taxon>Eukaryota</taxon>
        <taxon>Fungi</taxon>
        <taxon>Dikarya</taxon>
        <taxon>Basidiomycota</taxon>
        <taxon>Agaricomycotina</taxon>
        <taxon>Agaricomycetes</taxon>
        <taxon>Hymenochaetales</taxon>
        <taxon>Schizoporaceae</taxon>
        <taxon>Schizopora</taxon>
    </lineage>
</organism>
<gene>
    <name evidence="1" type="ORF">SCHPADRAFT_756412</name>
</gene>
<name>A0A0H2QY74_9AGAM</name>
<dbReference type="Proteomes" id="UP000053477">
    <property type="component" value="Unassembled WGS sequence"/>
</dbReference>
<evidence type="ECO:0000313" key="2">
    <source>
        <dbReference type="Proteomes" id="UP000053477"/>
    </source>
</evidence>
<accession>A0A0H2QY74</accession>
<dbReference type="AlphaFoldDB" id="A0A0H2QY74"/>
<dbReference type="EMBL" id="KQ086586">
    <property type="protein sequence ID" value="KLO04339.1"/>
    <property type="molecule type" value="Genomic_DNA"/>
</dbReference>
<protein>
    <submittedName>
        <fullName evidence="1">Uncharacterized protein</fullName>
    </submittedName>
</protein>
<keyword evidence="2" id="KW-1185">Reference proteome</keyword>
<dbReference type="InParanoid" id="A0A0H2QY74"/>
<sequence length="51" mass="6065">MYMFEIFDRCFRNFSPSNFEDNLLDQGVELRYATSCKICRAAELTPCPRKH</sequence>
<reference evidence="1 2" key="1">
    <citation type="submission" date="2015-04" db="EMBL/GenBank/DDBJ databases">
        <title>Complete genome sequence of Schizopora paradoxa KUC8140, a cosmopolitan wood degrader in East Asia.</title>
        <authorList>
            <consortium name="DOE Joint Genome Institute"/>
            <person name="Min B."/>
            <person name="Park H."/>
            <person name="Jang Y."/>
            <person name="Kim J.-J."/>
            <person name="Kim K.H."/>
            <person name="Pangilinan J."/>
            <person name="Lipzen A."/>
            <person name="Riley R."/>
            <person name="Grigoriev I.V."/>
            <person name="Spatafora J.W."/>
            <person name="Choi I.-G."/>
        </authorList>
    </citation>
    <scope>NUCLEOTIDE SEQUENCE [LARGE SCALE GENOMIC DNA]</scope>
    <source>
        <strain evidence="1 2">KUC8140</strain>
    </source>
</reference>
<proteinExistence type="predicted"/>